<protein>
    <submittedName>
        <fullName evidence="2">Putative EIN3-binding F-box protein 1-like</fullName>
    </submittedName>
</protein>
<dbReference type="Proteomes" id="UP000230750">
    <property type="component" value="Unassembled WGS sequence"/>
</dbReference>
<dbReference type="SMART" id="SM00367">
    <property type="entry name" value="LRR_CC"/>
    <property type="match status" value="11"/>
</dbReference>
<dbReference type="SMART" id="SM00368">
    <property type="entry name" value="LRR_RI"/>
    <property type="match status" value="3"/>
</dbReference>
<reference evidence="2 3" key="1">
    <citation type="journal article" date="2017" name="PLoS Biol.">
        <title>The sea cucumber genome provides insights into morphological evolution and visceral regeneration.</title>
        <authorList>
            <person name="Zhang X."/>
            <person name="Sun L."/>
            <person name="Yuan J."/>
            <person name="Sun Y."/>
            <person name="Gao Y."/>
            <person name="Zhang L."/>
            <person name="Li S."/>
            <person name="Dai H."/>
            <person name="Hamel J.F."/>
            <person name="Liu C."/>
            <person name="Yu Y."/>
            <person name="Liu S."/>
            <person name="Lin W."/>
            <person name="Guo K."/>
            <person name="Jin S."/>
            <person name="Xu P."/>
            <person name="Storey K.B."/>
            <person name="Huan P."/>
            <person name="Zhang T."/>
            <person name="Zhou Y."/>
            <person name="Zhang J."/>
            <person name="Lin C."/>
            <person name="Li X."/>
            <person name="Xing L."/>
            <person name="Huo D."/>
            <person name="Sun M."/>
            <person name="Wang L."/>
            <person name="Mercier A."/>
            <person name="Li F."/>
            <person name="Yang H."/>
            <person name="Xiang J."/>
        </authorList>
    </citation>
    <scope>NUCLEOTIDE SEQUENCE [LARGE SCALE GENOMIC DNA]</scope>
    <source>
        <strain evidence="2">Shaxun</strain>
        <tissue evidence="2">Muscle</tissue>
    </source>
</reference>
<comment type="caution">
    <text evidence="2">The sequence shown here is derived from an EMBL/GenBank/DDBJ whole genome shotgun (WGS) entry which is preliminary data.</text>
</comment>
<dbReference type="PANTHER" id="PTHR13318">
    <property type="entry name" value="PARTNER OF PAIRED, ISOFORM B-RELATED"/>
    <property type="match status" value="1"/>
</dbReference>
<organism evidence="2 3">
    <name type="scientific">Stichopus japonicus</name>
    <name type="common">Sea cucumber</name>
    <dbReference type="NCBI Taxonomy" id="307972"/>
    <lineage>
        <taxon>Eukaryota</taxon>
        <taxon>Metazoa</taxon>
        <taxon>Echinodermata</taxon>
        <taxon>Eleutherozoa</taxon>
        <taxon>Echinozoa</taxon>
        <taxon>Holothuroidea</taxon>
        <taxon>Aspidochirotacea</taxon>
        <taxon>Aspidochirotida</taxon>
        <taxon>Stichopodidae</taxon>
        <taxon>Apostichopus</taxon>
    </lineage>
</organism>
<dbReference type="PANTHER" id="PTHR13318:SF95">
    <property type="entry name" value="F-BOX PROTEIN YLR352W"/>
    <property type="match status" value="1"/>
</dbReference>
<feature type="domain" description="F-box/LRR-repeat protein 15-like leucin rich repeat" evidence="1">
    <location>
        <begin position="471"/>
        <end position="599"/>
    </location>
</feature>
<dbReference type="Pfam" id="PF13516">
    <property type="entry name" value="LRR_6"/>
    <property type="match status" value="3"/>
</dbReference>
<dbReference type="STRING" id="307972.A0A2G8LLG7"/>
<dbReference type="OrthoDB" id="27842at2759"/>
<dbReference type="GO" id="GO:0019005">
    <property type="term" value="C:SCF ubiquitin ligase complex"/>
    <property type="evidence" value="ECO:0007669"/>
    <property type="project" value="TreeGrafter"/>
</dbReference>
<name>A0A2G8LLG7_STIJA</name>
<dbReference type="InterPro" id="IPR001611">
    <property type="entry name" value="Leu-rich_rpt"/>
</dbReference>
<dbReference type="GO" id="GO:0031146">
    <property type="term" value="P:SCF-dependent proteasomal ubiquitin-dependent protein catabolic process"/>
    <property type="evidence" value="ECO:0007669"/>
    <property type="project" value="TreeGrafter"/>
</dbReference>
<evidence type="ECO:0000259" key="1">
    <source>
        <dbReference type="Pfam" id="PF25372"/>
    </source>
</evidence>
<gene>
    <name evidence="2" type="ORF">BSL78_01999</name>
</gene>
<dbReference type="InterPro" id="IPR006553">
    <property type="entry name" value="Leu-rich_rpt_Cys-con_subtyp"/>
</dbReference>
<dbReference type="Pfam" id="PF25372">
    <property type="entry name" value="DUF7885"/>
    <property type="match status" value="1"/>
</dbReference>
<keyword evidence="3" id="KW-1185">Reference proteome</keyword>
<dbReference type="SUPFAM" id="SSF52047">
    <property type="entry name" value="RNI-like"/>
    <property type="match status" value="2"/>
</dbReference>
<dbReference type="Gene3D" id="3.80.10.10">
    <property type="entry name" value="Ribonuclease Inhibitor"/>
    <property type="match status" value="2"/>
</dbReference>
<evidence type="ECO:0000313" key="3">
    <source>
        <dbReference type="Proteomes" id="UP000230750"/>
    </source>
</evidence>
<sequence length="627" mass="69331">MSFLCRSDREAASLVSKDWYESSLDPCLHTRTVIRLRASSATMTRLKGLAHRQSPHLNVSFVDGSAGSNWVMEEMGRHLGPHLRTLSLQGCDITEQMFMHMIQHCPNLRALDLSCCNALFMSGNFLKDVENKEIVSTTLGKLTVLKLNSLRYLSDVLFNRLMQCTPAVEELYLRGCNIAFEVEPSNKENMQAISLMTFSNIRAFLKGHASIIKVLDLSNTSVTSAALEELCSIPNLSLKGLILDRCVNLSDKGLVAVAKSDLPIKSLSFTQGDSITSVTIAALTENMTSLESLTFSGVRVLPDNITAGIFSKLPNLSALSASCPTLKSNGMISGLRSIKHSPLTKLDLSGTSINDDAISTLAESRPNLLELNLQSCQSISDYSVILISKAFPELRVLNLAWCSSITDFGILGLDKYAEKLQPKDNPHYTDRFTRSHSQMGFFTAPKFKEQIQNVSEKELMEAVLSRDFDGLGELRKLESLDLSNCTHLTDLSFRQGAGFPRLRNLQLAFCRNLTDEGFDAIARKNTSLEVLNISHCHIITITGLKALVTSLQRLSHLNLTRCSNLDDKSLAIISNNCGRLKSLNLSMCQKMTVTSIKNFRETMPTLQEVKLGHTGSYLAPLSQPEFF</sequence>
<dbReference type="InterPro" id="IPR032675">
    <property type="entry name" value="LRR_dom_sf"/>
</dbReference>
<dbReference type="FunFam" id="3.80.10.10:FF:000647">
    <property type="entry name" value="Leucine-rich repeat-containing 29"/>
    <property type="match status" value="1"/>
</dbReference>
<evidence type="ECO:0000313" key="2">
    <source>
        <dbReference type="EMBL" id="PIK61075.1"/>
    </source>
</evidence>
<proteinExistence type="predicted"/>
<dbReference type="AlphaFoldDB" id="A0A2G8LLG7"/>
<dbReference type="InterPro" id="IPR057207">
    <property type="entry name" value="FBXL15_LRR"/>
</dbReference>
<dbReference type="EMBL" id="MRZV01000041">
    <property type="protein sequence ID" value="PIK61075.1"/>
    <property type="molecule type" value="Genomic_DNA"/>
</dbReference>
<accession>A0A2G8LLG7</accession>
<dbReference type="PROSITE" id="PS51450">
    <property type="entry name" value="LRR"/>
    <property type="match status" value="1"/>
</dbReference>